<dbReference type="SUPFAM" id="SSF57667">
    <property type="entry name" value="beta-beta-alpha zinc fingers"/>
    <property type="match status" value="3"/>
</dbReference>
<dbReference type="PANTHER" id="PTHR24379:SF121">
    <property type="entry name" value="C2H2-TYPE DOMAIN-CONTAINING PROTEIN"/>
    <property type="match status" value="1"/>
</dbReference>
<name>A0A8J9YL66_9NEOP</name>
<dbReference type="InterPro" id="IPR012934">
    <property type="entry name" value="Znf_AD"/>
</dbReference>
<dbReference type="PROSITE" id="PS00028">
    <property type="entry name" value="ZINC_FINGER_C2H2_1"/>
    <property type="match status" value="4"/>
</dbReference>
<dbReference type="GO" id="GO:0008270">
    <property type="term" value="F:zinc ion binding"/>
    <property type="evidence" value="ECO:0007669"/>
    <property type="project" value="UniProtKB-KW"/>
</dbReference>
<dbReference type="Gene3D" id="3.40.1800.20">
    <property type="match status" value="1"/>
</dbReference>
<feature type="domain" description="C2H2-type" evidence="5">
    <location>
        <begin position="329"/>
        <end position="350"/>
    </location>
</feature>
<evidence type="ECO:0000259" key="5">
    <source>
        <dbReference type="PROSITE" id="PS00028"/>
    </source>
</evidence>
<feature type="domain" description="C2H2-type" evidence="5">
    <location>
        <begin position="272"/>
        <end position="292"/>
    </location>
</feature>
<organism evidence="6 7">
    <name type="scientific">Brenthis ino</name>
    <name type="common">lesser marbled fritillary</name>
    <dbReference type="NCBI Taxonomy" id="405034"/>
    <lineage>
        <taxon>Eukaryota</taxon>
        <taxon>Metazoa</taxon>
        <taxon>Ecdysozoa</taxon>
        <taxon>Arthropoda</taxon>
        <taxon>Hexapoda</taxon>
        <taxon>Insecta</taxon>
        <taxon>Pterygota</taxon>
        <taxon>Neoptera</taxon>
        <taxon>Endopterygota</taxon>
        <taxon>Lepidoptera</taxon>
        <taxon>Glossata</taxon>
        <taxon>Ditrysia</taxon>
        <taxon>Papilionoidea</taxon>
        <taxon>Nymphalidae</taxon>
        <taxon>Heliconiinae</taxon>
        <taxon>Argynnini</taxon>
        <taxon>Brenthis</taxon>
    </lineage>
</organism>
<feature type="domain" description="C2H2-type" evidence="5">
    <location>
        <begin position="215"/>
        <end position="236"/>
    </location>
</feature>
<evidence type="ECO:0000256" key="2">
    <source>
        <dbReference type="ARBA" id="ARBA00022737"/>
    </source>
</evidence>
<keyword evidence="2" id="KW-0677">Repeat</keyword>
<evidence type="ECO:0000313" key="6">
    <source>
        <dbReference type="EMBL" id="CAH0730740.1"/>
    </source>
</evidence>
<keyword evidence="7" id="KW-1185">Reference proteome</keyword>
<dbReference type="Pfam" id="PF00096">
    <property type="entry name" value="zf-C2H2"/>
    <property type="match status" value="2"/>
</dbReference>
<dbReference type="Gene3D" id="3.30.160.60">
    <property type="entry name" value="Classic Zinc Finger"/>
    <property type="match status" value="4"/>
</dbReference>
<keyword evidence="4" id="KW-0862">Zinc</keyword>
<gene>
    <name evidence="6" type="ORF">BINO364_LOCUS15688</name>
</gene>
<keyword evidence="3" id="KW-0863">Zinc-finger</keyword>
<feature type="non-terminal residue" evidence="6">
    <location>
        <position position="366"/>
    </location>
</feature>
<dbReference type="InterPro" id="IPR013087">
    <property type="entry name" value="Znf_C2H2_type"/>
</dbReference>
<feature type="domain" description="C2H2-type" evidence="5">
    <location>
        <begin position="188"/>
        <end position="208"/>
    </location>
</feature>
<protein>
    <recommendedName>
        <fullName evidence="5">C2H2-type domain-containing protein</fullName>
    </recommendedName>
</protein>
<dbReference type="OrthoDB" id="654211at2759"/>
<dbReference type="AlphaFoldDB" id="A0A8J9YL66"/>
<dbReference type="FunFam" id="3.30.160.60:FF:000100">
    <property type="entry name" value="Zinc finger 45-like"/>
    <property type="match status" value="1"/>
</dbReference>
<evidence type="ECO:0000313" key="7">
    <source>
        <dbReference type="Proteomes" id="UP000838878"/>
    </source>
</evidence>
<evidence type="ECO:0000256" key="1">
    <source>
        <dbReference type="ARBA" id="ARBA00022723"/>
    </source>
</evidence>
<dbReference type="SUPFAM" id="SSF57716">
    <property type="entry name" value="Glucocorticoid receptor-like (DNA-binding domain)"/>
    <property type="match status" value="1"/>
</dbReference>
<dbReference type="PANTHER" id="PTHR24379">
    <property type="entry name" value="KRAB AND ZINC FINGER DOMAIN-CONTAINING"/>
    <property type="match status" value="1"/>
</dbReference>
<dbReference type="InterPro" id="IPR036236">
    <property type="entry name" value="Znf_C2H2_sf"/>
</dbReference>
<dbReference type="Proteomes" id="UP000838878">
    <property type="component" value="Chromosome 8"/>
</dbReference>
<proteinExistence type="predicted"/>
<dbReference type="GO" id="GO:0005634">
    <property type="term" value="C:nucleus"/>
    <property type="evidence" value="ECO:0007669"/>
    <property type="project" value="InterPro"/>
</dbReference>
<evidence type="ECO:0000256" key="3">
    <source>
        <dbReference type="ARBA" id="ARBA00022771"/>
    </source>
</evidence>
<dbReference type="Pfam" id="PF07776">
    <property type="entry name" value="zf-AD"/>
    <property type="match status" value="1"/>
</dbReference>
<dbReference type="SMART" id="SM00868">
    <property type="entry name" value="zf-AD"/>
    <property type="match status" value="1"/>
</dbReference>
<sequence length="366" mass="42843">MNSLNCCRTCLSEENLHPMFLLPEYSEKYSSTVFLIAGVKVEMNDTLPQELCSTCISFINKSIKFRKKCEESQIKLMENRVNGIKIEYFDLKLEEDSTAIDISDSLEDDFKDFDDNITLDTLQSNNHNMISKNENIPKTELTFETKQTEIKEKPIDLLLIGKRRRKCVKTVRGKTTDKKEIIKERIECEYCHKILTSKLSLRNHYKIHTGFDVVCEHCGKKFITRRLLLMHCRAKHGYEKTDKCSYCDYKASNAEQVKIHERLHTGEKPFVCKECNAGFHRKSSYLQHVAIHLPEKTVQCDQCPARFKSVTLMRIHKNRHRPSPYTFKCKICDNSFARRRNVARHLQRVHGLLPPPDAHIHRIKIH</sequence>
<keyword evidence="1" id="KW-0479">Metal-binding</keyword>
<accession>A0A8J9YL66</accession>
<reference evidence="6" key="1">
    <citation type="submission" date="2021-12" db="EMBL/GenBank/DDBJ databases">
        <authorList>
            <person name="Martin H S."/>
        </authorList>
    </citation>
    <scope>NUCLEOTIDE SEQUENCE</scope>
</reference>
<dbReference type="SMART" id="SM00355">
    <property type="entry name" value="ZnF_C2H2"/>
    <property type="match status" value="6"/>
</dbReference>
<evidence type="ECO:0000256" key="4">
    <source>
        <dbReference type="ARBA" id="ARBA00022833"/>
    </source>
</evidence>
<dbReference type="EMBL" id="OV170228">
    <property type="protein sequence ID" value="CAH0730740.1"/>
    <property type="molecule type" value="Genomic_DNA"/>
</dbReference>